<evidence type="ECO:0000313" key="6">
    <source>
        <dbReference type="EMBL" id="CAI2717456.1"/>
    </source>
</evidence>
<dbReference type="GO" id="GO:0005524">
    <property type="term" value="F:ATP binding"/>
    <property type="evidence" value="ECO:0007669"/>
    <property type="project" value="UniProtKB-KW"/>
</dbReference>
<reference evidence="6 7" key="1">
    <citation type="submission" date="2022-09" db="EMBL/GenBank/DDBJ databases">
        <authorList>
            <person name="Kop L."/>
        </authorList>
    </citation>
    <scope>NUCLEOTIDE SEQUENCE [LARGE SCALE GENOMIC DNA]</scope>
    <source>
        <strain evidence="6 7">347</strain>
    </source>
</reference>
<evidence type="ECO:0000256" key="4">
    <source>
        <dbReference type="ARBA" id="ARBA00022840"/>
    </source>
</evidence>
<evidence type="ECO:0000256" key="2">
    <source>
        <dbReference type="ARBA" id="ARBA00022592"/>
    </source>
</evidence>
<dbReference type="InterPro" id="IPR017871">
    <property type="entry name" value="ABC_transporter-like_CS"/>
</dbReference>
<keyword evidence="3" id="KW-0547">Nucleotide-binding</keyword>
<dbReference type="Pfam" id="PF00005">
    <property type="entry name" value="ABC_tran"/>
    <property type="match status" value="1"/>
</dbReference>
<dbReference type="SUPFAM" id="SSF52540">
    <property type="entry name" value="P-loop containing nucleoside triphosphate hydrolases"/>
    <property type="match status" value="1"/>
</dbReference>
<dbReference type="PROSITE" id="PS50893">
    <property type="entry name" value="ABC_TRANSPORTER_2"/>
    <property type="match status" value="1"/>
</dbReference>
<keyword evidence="4 6" id="KW-0067">ATP-binding</keyword>
<dbReference type="PANTHER" id="PTHR43423:SF1">
    <property type="entry name" value="ABC TRANSPORTER I FAMILY MEMBER 17"/>
    <property type="match status" value="1"/>
</dbReference>
<dbReference type="RefSeq" id="WP_282010396.1">
    <property type="nucleotide sequence ID" value="NZ_OX336137.1"/>
</dbReference>
<dbReference type="Proteomes" id="UP001157733">
    <property type="component" value="Chromosome"/>
</dbReference>
<dbReference type="CDD" id="cd03260">
    <property type="entry name" value="ABC_PstB_phosphate_transporter"/>
    <property type="match status" value="1"/>
</dbReference>
<accession>A0ABM9HBF6</accession>
<dbReference type="InterPro" id="IPR003439">
    <property type="entry name" value="ABC_transporter-like_ATP-bd"/>
</dbReference>
<dbReference type="InterPro" id="IPR003593">
    <property type="entry name" value="AAA+_ATPase"/>
</dbReference>
<dbReference type="InterPro" id="IPR027417">
    <property type="entry name" value="P-loop_NTPase"/>
</dbReference>
<gene>
    <name evidence="6" type="ORF">NSPWAT_0597</name>
</gene>
<keyword evidence="7" id="KW-1185">Reference proteome</keyword>
<dbReference type="SMART" id="SM00382">
    <property type="entry name" value="AAA"/>
    <property type="match status" value="1"/>
</dbReference>
<keyword evidence="2" id="KW-0592">Phosphate transport</keyword>
<evidence type="ECO:0000259" key="5">
    <source>
        <dbReference type="PROSITE" id="PS50893"/>
    </source>
</evidence>
<dbReference type="Gene3D" id="3.40.50.300">
    <property type="entry name" value="P-loop containing nucleotide triphosphate hydrolases"/>
    <property type="match status" value="1"/>
</dbReference>
<sequence>MSDYPVLSLEAVTLRYGARVVLRDVYCAFPRNSVCALLGASGSGKSTLLRTFSRMNDSIPGFRAEGQVRVLGRDIYSEAVDVYALRRRVGLLFQKPCVFPKSIYHNVVFGMQHHYPGCKAEFPDRAEQALKKAFLWNEVKDRLNDPAPTLSQGQQQRLAIARTLAVDPEILLLDEPTASLDPKSSRAIEELIVSLQAEHTVVWVTHQVEQARRAAGCILRVENGTVTADNGQPL</sequence>
<protein>
    <submittedName>
        <fullName evidence="6">Phosphate transport ATP-binding protein PstB (TC 3.A.1.7.1)</fullName>
    </submittedName>
</protein>
<dbReference type="PANTHER" id="PTHR43423">
    <property type="entry name" value="ABC TRANSPORTER I FAMILY MEMBER 17"/>
    <property type="match status" value="1"/>
</dbReference>
<name>A0ABM9HBF6_9BACT</name>
<evidence type="ECO:0000256" key="1">
    <source>
        <dbReference type="ARBA" id="ARBA00022448"/>
    </source>
</evidence>
<evidence type="ECO:0000313" key="7">
    <source>
        <dbReference type="Proteomes" id="UP001157733"/>
    </source>
</evidence>
<keyword evidence="1" id="KW-0813">Transport</keyword>
<proteinExistence type="predicted"/>
<dbReference type="PROSITE" id="PS00211">
    <property type="entry name" value="ABC_TRANSPORTER_1"/>
    <property type="match status" value="1"/>
</dbReference>
<dbReference type="EMBL" id="OX336137">
    <property type="protein sequence ID" value="CAI2717456.1"/>
    <property type="molecule type" value="Genomic_DNA"/>
</dbReference>
<feature type="domain" description="ABC transporter" evidence="5">
    <location>
        <begin position="7"/>
        <end position="234"/>
    </location>
</feature>
<organism evidence="6 7">
    <name type="scientific">Nitrospina watsonii</name>
    <dbReference type="NCBI Taxonomy" id="1323948"/>
    <lineage>
        <taxon>Bacteria</taxon>
        <taxon>Pseudomonadati</taxon>
        <taxon>Nitrospinota/Tectimicrobiota group</taxon>
        <taxon>Nitrospinota</taxon>
        <taxon>Nitrospinia</taxon>
        <taxon>Nitrospinales</taxon>
        <taxon>Nitrospinaceae</taxon>
        <taxon>Nitrospina</taxon>
    </lineage>
</organism>
<dbReference type="InterPro" id="IPR005670">
    <property type="entry name" value="PstB-like"/>
</dbReference>
<evidence type="ECO:0000256" key="3">
    <source>
        <dbReference type="ARBA" id="ARBA00022741"/>
    </source>
</evidence>